<dbReference type="Proteomes" id="UP000183974">
    <property type="component" value="Unassembled WGS sequence"/>
</dbReference>
<dbReference type="EMBL" id="FRBR01000005">
    <property type="protein sequence ID" value="SHL76133.1"/>
    <property type="molecule type" value="Genomic_DNA"/>
</dbReference>
<feature type="chain" id="PRO_5013155866" description="Beta/Gamma crystallin" evidence="1">
    <location>
        <begin position="20"/>
        <end position="132"/>
    </location>
</feature>
<evidence type="ECO:0000313" key="3">
    <source>
        <dbReference type="Proteomes" id="UP000183974"/>
    </source>
</evidence>
<feature type="signal peptide" evidence="1">
    <location>
        <begin position="1"/>
        <end position="19"/>
    </location>
</feature>
<dbReference type="STRING" id="337701.SAMN05444398_105172"/>
<accession>A0A1M7D9T4</accession>
<name>A0A1M7D9T4_9RHOB</name>
<organism evidence="2 3">
    <name type="scientific">Roseovarius pacificus</name>
    <dbReference type="NCBI Taxonomy" id="337701"/>
    <lineage>
        <taxon>Bacteria</taxon>
        <taxon>Pseudomonadati</taxon>
        <taxon>Pseudomonadota</taxon>
        <taxon>Alphaproteobacteria</taxon>
        <taxon>Rhodobacterales</taxon>
        <taxon>Roseobacteraceae</taxon>
        <taxon>Roseovarius</taxon>
    </lineage>
</organism>
<gene>
    <name evidence="2" type="ORF">SAMN05444398_105172</name>
</gene>
<dbReference type="AlphaFoldDB" id="A0A1M7D9T4"/>
<evidence type="ECO:0008006" key="4">
    <source>
        <dbReference type="Google" id="ProtNLM"/>
    </source>
</evidence>
<proteinExistence type="predicted"/>
<evidence type="ECO:0000256" key="1">
    <source>
        <dbReference type="SAM" id="SignalP"/>
    </source>
</evidence>
<dbReference type="RefSeq" id="WP_073034825.1">
    <property type="nucleotide sequence ID" value="NZ_BMLR01000005.1"/>
</dbReference>
<keyword evidence="3" id="KW-1185">Reference proteome</keyword>
<sequence length="132" mass="14893">MKRTALACCLLLSATPLRADPVMSAEAFDAYTRGKTFYYASQGAPYGAEEYLSDRRVRWSFLDGECKDGRWFEQDGLICFVYEDRLEPQCWSFTQSASGLIARFVSEDSETELYEVEKSAEPLECPGPEIGV</sequence>
<dbReference type="OrthoDB" id="7304934at2"/>
<keyword evidence="1" id="KW-0732">Signal</keyword>
<protein>
    <recommendedName>
        <fullName evidence="4">Beta/Gamma crystallin</fullName>
    </recommendedName>
</protein>
<reference evidence="2 3" key="1">
    <citation type="submission" date="2016-11" db="EMBL/GenBank/DDBJ databases">
        <authorList>
            <person name="Jaros S."/>
            <person name="Januszkiewicz K."/>
            <person name="Wedrychowicz H."/>
        </authorList>
    </citation>
    <scope>NUCLEOTIDE SEQUENCE [LARGE SCALE GENOMIC DNA]</scope>
    <source>
        <strain evidence="2 3">DSM 29589</strain>
    </source>
</reference>
<evidence type="ECO:0000313" key="2">
    <source>
        <dbReference type="EMBL" id="SHL76133.1"/>
    </source>
</evidence>